<proteinExistence type="predicted"/>
<reference evidence="2 3" key="1">
    <citation type="submission" date="2024-01" db="EMBL/GenBank/DDBJ databases">
        <title>A draft genome for a cacao thread blight-causing isolate of Paramarasmius palmivorus.</title>
        <authorList>
            <person name="Baruah I.K."/>
            <person name="Bukari Y."/>
            <person name="Amoako-Attah I."/>
            <person name="Meinhardt L.W."/>
            <person name="Bailey B.A."/>
            <person name="Cohen S.P."/>
        </authorList>
    </citation>
    <scope>NUCLEOTIDE SEQUENCE [LARGE SCALE GENOMIC DNA]</scope>
    <source>
        <strain evidence="2 3">GH-12</strain>
    </source>
</reference>
<dbReference type="Gene3D" id="1.20.1280.50">
    <property type="match status" value="1"/>
</dbReference>
<dbReference type="Pfam" id="PF12937">
    <property type="entry name" value="F-box-like"/>
    <property type="match status" value="1"/>
</dbReference>
<protein>
    <recommendedName>
        <fullName evidence="1">F-box domain-containing protein</fullName>
    </recommendedName>
</protein>
<evidence type="ECO:0000259" key="1">
    <source>
        <dbReference type="PROSITE" id="PS50181"/>
    </source>
</evidence>
<accession>A0AAW0CET1</accession>
<dbReference type="InterPro" id="IPR001810">
    <property type="entry name" value="F-box_dom"/>
</dbReference>
<dbReference type="SMART" id="SM00256">
    <property type="entry name" value="FBOX"/>
    <property type="match status" value="1"/>
</dbReference>
<dbReference type="SUPFAM" id="SSF81383">
    <property type="entry name" value="F-box domain"/>
    <property type="match status" value="1"/>
</dbReference>
<feature type="domain" description="F-box" evidence="1">
    <location>
        <begin position="3"/>
        <end position="48"/>
    </location>
</feature>
<dbReference type="InterPro" id="IPR036047">
    <property type="entry name" value="F-box-like_dom_sf"/>
</dbReference>
<sequence>MTSVTQIQLPEELLLQIFEFLQTRSLLNLCLVSKPFYKIALPPIYQSISIWFDKPRRSVIGLKTLASNDMASQSVRKLCIYTTATHSYYAHGPPIRTMLRSFLRLISRVISRLSNLTLLCIEDSHKEGVFAQCALDLCTSTSLRTFQMEIESHTYERGLSDFLTRHHGTLEKLEVISSDRRTICSLNRLGTDVTFPSLKRILITSPCTCTLLLKHTFPYLSSAKFIFESAQFGSEEGAALARDITEWARGQGETGSLRELIVLFRSGSVDSVRLIDEISSTIPSLEHLSVTITDFYDFYGITTLKAEAHQIMTRVGDILARMPKLRELHWSEKCYGRHTDLSLTSVCEDMKLVQLYGEKCPSLMICEIPGVSYAWTRIVDSAWVPHSLNWFVKLLDNEMYPALGVLLHHAERLSTSPDVTRFLEQFRLAETHDEDSIVDLIAVMVYLDIFEHVHQGRDYKGYKGAIEYASRIRRILPTVKIKTLWDI</sequence>
<dbReference type="EMBL" id="JAYKXP010000046">
    <property type="protein sequence ID" value="KAK7037462.1"/>
    <property type="molecule type" value="Genomic_DNA"/>
</dbReference>
<comment type="caution">
    <text evidence="2">The sequence shown here is derived from an EMBL/GenBank/DDBJ whole genome shotgun (WGS) entry which is preliminary data.</text>
</comment>
<evidence type="ECO:0000313" key="3">
    <source>
        <dbReference type="Proteomes" id="UP001383192"/>
    </source>
</evidence>
<organism evidence="2 3">
    <name type="scientific">Paramarasmius palmivorus</name>
    <dbReference type="NCBI Taxonomy" id="297713"/>
    <lineage>
        <taxon>Eukaryota</taxon>
        <taxon>Fungi</taxon>
        <taxon>Dikarya</taxon>
        <taxon>Basidiomycota</taxon>
        <taxon>Agaricomycotina</taxon>
        <taxon>Agaricomycetes</taxon>
        <taxon>Agaricomycetidae</taxon>
        <taxon>Agaricales</taxon>
        <taxon>Marasmiineae</taxon>
        <taxon>Marasmiaceae</taxon>
        <taxon>Paramarasmius</taxon>
    </lineage>
</organism>
<gene>
    <name evidence="2" type="ORF">VNI00_010954</name>
</gene>
<name>A0AAW0CET1_9AGAR</name>
<dbReference type="PROSITE" id="PS50181">
    <property type="entry name" value="FBOX"/>
    <property type="match status" value="1"/>
</dbReference>
<dbReference type="AlphaFoldDB" id="A0AAW0CET1"/>
<evidence type="ECO:0000313" key="2">
    <source>
        <dbReference type="EMBL" id="KAK7037462.1"/>
    </source>
</evidence>
<dbReference type="Proteomes" id="UP001383192">
    <property type="component" value="Unassembled WGS sequence"/>
</dbReference>
<keyword evidence="3" id="KW-1185">Reference proteome</keyword>